<dbReference type="PANTHER" id="PTHR23534:SF1">
    <property type="entry name" value="MAJOR FACILITATOR SUPERFAMILY PROTEIN"/>
    <property type="match status" value="1"/>
</dbReference>
<evidence type="ECO:0000313" key="6">
    <source>
        <dbReference type="EMBL" id="KAE9625136.1"/>
    </source>
</evidence>
<protein>
    <submittedName>
        <fullName evidence="6">MFS transporter</fullName>
    </submittedName>
</protein>
<dbReference type="Pfam" id="PF07690">
    <property type="entry name" value="MFS_1"/>
    <property type="match status" value="1"/>
</dbReference>
<feature type="transmembrane region" description="Helical" evidence="4">
    <location>
        <begin position="256"/>
        <end position="274"/>
    </location>
</feature>
<dbReference type="PROSITE" id="PS50850">
    <property type="entry name" value="MFS"/>
    <property type="match status" value="1"/>
</dbReference>
<feature type="transmembrane region" description="Helical" evidence="4">
    <location>
        <begin position="77"/>
        <end position="95"/>
    </location>
</feature>
<dbReference type="InterPro" id="IPR020846">
    <property type="entry name" value="MFS_dom"/>
</dbReference>
<feature type="transmembrane region" description="Helical" evidence="4">
    <location>
        <begin position="133"/>
        <end position="151"/>
    </location>
</feature>
<feature type="transmembrane region" description="Helical" evidence="4">
    <location>
        <begin position="310"/>
        <end position="331"/>
    </location>
</feature>
<dbReference type="PANTHER" id="PTHR23534">
    <property type="entry name" value="MFS PERMEASE"/>
    <property type="match status" value="1"/>
</dbReference>
<feature type="transmembrane region" description="Helical" evidence="4">
    <location>
        <begin position="171"/>
        <end position="194"/>
    </location>
</feature>
<keyword evidence="3 4" id="KW-0472">Membrane</keyword>
<feature type="transmembrane region" description="Helical" evidence="4">
    <location>
        <begin position="286"/>
        <end position="304"/>
    </location>
</feature>
<dbReference type="AlphaFoldDB" id="A0A6A4RDS3"/>
<dbReference type="Gene3D" id="1.20.1250.20">
    <property type="entry name" value="MFS general substrate transporter like domains"/>
    <property type="match status" value="1"/>
</dbReference>
<dbReference type="SUPFAM" id="SSF103473">
    <property type="entry name" value="MFS general substrate transporter"/>
    <property type="match status" value="1"/>
</dbReference>
<accession>A0A6A4RDS3</accession>
<organism evidence="6 7">
    <name type="scientific">Parasedimentitalea maritima</name>
    <dbReference type="NCBI Taxonomy" id="2578117"/>
    <lineage>
        <taxon>Bacteria</taxon>
        <taxon>Pseudomonadati</taxon>
        <taxon>Pseudomonadota</taxon>
        <taxon>Alphaproteobacteria</taxon>
        <taxon>Rhodobacterales</taxon>
        <taxon>Paracoccaceae</taxon>
        <taxon>Parasedimentitalea</taxon>
    </lineage>
</organism>
<evidence type="ECO:0000256" key="2">
    <source>
        <dbReference type="ARBA" id="ARBA00022989"/>
    </source>
</evidence>
<sequence length="396" mass="41193">MSALLFGRNSSFIGLLSANTILGSAMPMLIILGGLAGLTLAPTTTLATLPASLQALAGLFAAAPFSLLMGRFGRKTGFFVGGGLAIIGALIGTWALILASFILLCLAHLALGAALACFQYFRFAAAEVVRSEWQPVAISLMLTSGLVAAFVGPQVFVMAKDALAPIPLAGAYAAIGMLSLIGLVPLAFVTIPAIKPRPRGTTSRRFAAFSVLKQRQVRTAVGIGAISQGIMVFLMIPTPLAMIGCGFSETIAGDVIRWHVVAMFAPSFFTGFLIKRFGTKRIATTGLILLIMAALIAAGGLSSANFYGSLILLGVGWNFGFIGATTMLANVVSEDEKSVAQGLNDTIIALVSTLCAFAAGVIVAGFGWQVLAFVAVTILVLTLCPVVFEKRQTVRQ</sequence>
<reference evidence="6 7" key="1">
    <citation type="submission" date="2019-12" db="EMBL/GenBank/DDBJ databases">
        <authorList>
            <person name="Zhang Y.-J."/>
        </authorList>
    </citation>
    <scope>NUCLEOTIDE SEQUENCE [LARGE SCALE GENOMIC DNA]</scope>
    <source>
        <strain evidence="6 7">H18S-6</strain>
    </source>
</reference>
<keyword evidence="1 4" id="KW-0812">Transmembrane</keyword>
<comment type="caution">
    <text evidence="6">The sequence shown here is derived from an EMBL/GenBank/DDBJ whole genome shotgun (WGS) entry which is preliminary data.</text>
</comment>
<feature type="transmembrane region" description="Helical" evidence="4">
    <location>
        <begin position="343"/>
        <end position="364"/>
    </location>
</feature>
<evidence type="ECO:0000259" key="5">
    <source>
        <dbReference type="PROSITE" id="PS50850"/>
    </source>
</evidence>
<evidence type="ECO:0000256" key="3">
    <source>
        <dbReference type="ARBA" id="ARBA00023136"/>
    </source>
</evidence>
<feature type="transmembrane region" description="Helical" evidence="4">
    <location>
        <begin position="101"/>
        <end position="121"/>
    </location>
</feature>
<proteinExistence type="predicted"/>
<feature type="transmembrane region" description="Helical" evidence="4">
    <location>
        <begin position="370"/>
        <end position="388"/>
    </location>
</feature>
<dbReference type="GO" id="GO:0022857">
    <property type="term" value="F:transmembrane transporter activity"/>
    <property type="evidence" value="ECO:0007669"/>
    <property type="project" value="InterPro"/>
</dbReference>
<name>A0A6A4RDS3_9RHOB</name>
<dbReference type="EMBL" id="WSFO01000021">
    <property type="protein sequence ID" value="KAE9625136.1"/>
    <property type="molecule type" value="Genomic_DNA"/>
</dbReference>
<dbReference type="Proteomes" id="UP000441586">
    <property type="component" value="Unassembled WGS sequence"/>
</dbReference>
<feature type="transmembrane region" description="Helical" evidence="4">
    <location>
        <begin position="51"/>
        <end position="70"/>
    </location>
</feature>
<gene>
    <name evidence="6" type="ORF">GP644_22705</name>
</gene>
<evidence type="ECO:0000256" key="1">
    <source>
        <dbReference type="ARBA" id="ARBA00022692"/>
    </source>
</evidence>
<evidence type="ECO:0000256" key="4">
    <source>
        <dbReference type="SAM" id="Phobius"/>
    </source>
</evidence>
<evidence type="ECO:0000313" key="7">
    <source>
        <dbReference type="Proteomes" id="UP000441586"/>
    </source>
</evidence>
<feature type="transmembrane region" description="Helical" evidence="4">
    <location>
        <begin position="215"/>
        <end position="236"/>
    </location>
</feature>
<keyword evidence="2 4" id="KW-1133">Transmembrane helix</keyword>
<feature type="transmembrane region" description="Helical" evidence="4">
    <location>
        <begin position="12"/>
        <end position="39"/>
    </location>
</feature>
<feature type="domain" description="Major facilitator superfamily (MFS) profile" evidence="5">
    <location>
        <begin position="208"/>
        <end position="396"/>
    </location>
</feature>
<dbReference type="InterPro" id="IPR011701">
    <property type="entry name" value="MFS"/>
</dbReference>
<dbReference type="InterPro" id="IPR036259">
    <property type="entry name" value="MFS_trans_sf"/>
</dbReference>